<evidence type="ECO:0000313" key="4">
    <source>
        <dbReference type="Proteomes" id="UP001281410"/>
    </source>
</evidence>
<comment type="similarity">
    <text evidence="1">Belongs to the 'GDXG' lipolytic enzyme family.</text>
</comment>
<proteinExistence type="inferred from homology"/>
<dbReference type="InterPro" id="IPR029058">
    <property type="entry name" value="AB_hydrolase_fold"/>
</dbReference>
<reference evidence="3" key="1">
    <citation type="journal article" date="2023" name="Plant J.">
        <title>Genome sequences and population genomics provide insights into the demographic history, inbreeding, and mutation load of two 'living fossil' tree species of Dipteronia.</title>
        <authorList>
            <person name="Feng Y."/>
            <person name="Comes H.P."/>
            <person name="Chen J."/>
            <person name="Zhu S."/>
            <person name="Lu R."/>
            <person name="Zhang X."/>
            <person name="Li P."/>
            <person name="Qiu J."/>
            <person name="Olsen K.M."/>
            <person name="Qiu Y."/>
        </authorList>
    </citation>
    <scope>NUCLEOTIDE SEQUENCE</scope>
    <source>
        <strain evidence="3">NBL</strain>
    </source>
</reference>
<accession>A0AAE0B3I8</accession>
<feature type="domain" description="Alpha/beta hydrolase fold-3" evidence="2">
    <location>
        <begin position="161"/>
        <end position="383"/>
    </location>
</feature>
<evidence type="ECO:0000259" key="2">
    <source>
        <dbReference type="Pfam" id="PF07859"/>
    </source>
</evidence>
<gene>
    <name evidence="3" type="ORF">Dsin_000598</name>
</gene>
<keyword evidence="4" id="KW-1185">Reference proteome</keyword>
<dbReference type="SUPFAM" id="SSF53474">
    <property type="entry name" value="alpha/beta-Hydrolases"/>
    <property type="match status" value="1"/>
</dbReference>
<dbReference type="GO" id="GO:0016787">
    <property type="term" value="F:hydrolase activity"/>
    <property type="evidence" value="ECO:0007669"/>
    <property type="project" value="InterPro"/>
</dbReference>
<dbReference type="Gene3D" id="3.40.50.1820">
    <property type="entry name" value="alpha/beta hydrolase"/>
    <property type="match status" value="1"/>
</dbReference>
<dbReference type="InterPro" id="IPR013094">
    <property type="entry name" value="AB_hydrolase_3"/>
</dbReference>
<evidence type="ECO:0000313" key="3">
    <source>
        <dbReference type="EMBL" id="KAK3228717.1"/>
    </source>
</evidence>
<dbReference type="Pfam" id="PF07859">
    <property type="entry name" value="Abhydrolase_3"/>
    <property type="match status" value="1"/>
</dbReference>
<dbReference type="AlphaFoldDB" id="A0AAE0B3I8"/>
<protein>
    <recommendedName>
        <fullName evidence="2">Alpha/beta hydrolase fold-3 domain-containing protein</fullName>
    </recommendedName>
</protein>
<dbReference type="EMBL" id="JANJYJ010000001">
    <property type="protein sequence ID" value="KAK3228717.1"/>
    <property type="molecule type" value="Genomic_DNA"/>
</dbReference>
<sequence>MKHVVGKTYTAVVCFTIAECLVLFNRVHNKVKYPIIPSYTPIKLLYKGPSSFITQTSHIYTLSNPKERKNIANKTTTMVHDQKTLVDEVSGWLRVYDDGSVDRTWTGPPEVKFVSEPVPPHHHFVDGVATADVIINPVSGLSVRIYLPEKNPTDPDKFPVVLHFHGGGFCISRADWLMYYQMYTKLASSARAIVVSVYLRLAPENRIPAACDDGFEALQWLGSLSRAESHETWLDQHADFNRVFLIGDSSGGNVVHEVAARAGHVDLSPMKLSGAIPIHPGFVRSERSKSELEQPESPLLTLDMVDKFLKLALPVNCTKDHPITCPMGAAAPPLEELKLPPVLFCLAENDLIKDTEMEYYEGLKKAQKEVELLISPGMGHSFYLNKIAVDLDPNTAAQTCSLIKGISEFIHKH</sequence>
<dbReference type="PANTHER" id="PTHR23024:SF135">
    <property type="entry name" value="CELL DEATH ASSOCIATED PROTEIN"/>
    <property type="match status" value="1"/>
</dbReference>
<dbReference type="Proteomes" id="UP001281410">
    <property type="component" value="Unassembled WGS sequence"/>
</dbReference>
<comment type="caution">
    <text evidence="3">The sequence shown here is derived from an EMBL/GenBank/DDBJ whole genome shotgun (WGS) entry which is preliminary data.</text>
</comment>
<evidence type="ECO:0000256" key="1">
    <source>
        <dbReference type="ARBA" id="ARBA00010515"/>
    </source>
</evidence>
<dbReference type="InterPro" id="IPR050466">
    <property type="entry name" value="Carboxylest/Gibb_receptor"/>
</dbReference>
<name>A0AAE0B3I8_9ROSI</name>
<dbReference type="PANTHER" id="PTHR23024">
    <property type="entry name" value="ARYLACETAMIDE DEACETYLASE"/>
    <property type="match status" value="1"/>
</dbReference>
<organism evidence="3 4">
    <name type="scientific">Dipteronia sinensis</name>
    <dbReference type="NCBI Taxonomy" id="43782"/>
    <lineage>
        <taxon>Eukaryota</taxon>
        <taxon>Viridiplantae</taxon>
        <taxon>Streptophyta</taxon>
        <taxon>Embryophyta</taxon>
        <taxon>Tracheophyta</taxon>
        <taxon>Spermatophyta</taxon>
        <taxon>Magnoliopsida</taxon>
        <taxon>eudicotyledons</taxon>
        <taxon>Gunneridae</taxon>
        <taxon>Pentapetalae</taxon>
        <taxon>rosids</taxon>
        <taxon>malvids</taxon>
        <taxon>Sapindales</taxon>
        <taxon>Sapindaceae</taxon>
        <taxon>Hippocastanoideae</taxon>
        <taxon>Acereae</taxon>
        <taxon>Dipteronia</taxon>
    </lineage>
</organism>